<dbReference type="PANTHER" id="PTHR44835">
    <property type="entry name" value="UDP-N-ACETYLGLUCOSAMINE--PEPTIDE N-ACETYLGLUCOSAMINYLTRANSFERASE SPINDLY-RELATED"/>
    <property type="match status" value="1"/>
</dbReference>
<dbReference type="Pfam" id="PF14559">
    <property type="entry name" value="TPR_19"/>
    <property type="match status" value="1"/>
</dbReference>
<evidence type="ECO:0000256" key="1">
    <source>
        <dbReference type="ARBA" id="ARBA00004922"/>
    </source>
</evidence>
<organism evidence="10">
    <name type="scientific">Thiolapillus brandeum</name>
    <dbReference type="NCBI Taxonomy" id="1076588"/>
    <lineage>
        <taxon>Bacteria</taxon>
        <taxon>Pseudomonadati</taxon>
        <taxon>Pseudomonadota</taxon>
        <taxon>Gammaproteobacteria</taxon>
        <taxon>Chromatiales</taxon>
        <taxon>Sedimenticolaceae</taxon>
        <taxon>Thiolapillus</taxon>
    </lineage>
</organism>
<dbReference type="Gene3D" id="1.25.40.10">
    <property type="entry name" value="Tetratricopeptide repeat domain"/>
    <property type="match status" value="3"/>
</dbReference>
<evidence type="ECO:0000256" key="2">
    <source>
        <dbReference type="ARBA" id="ARBA00005386"/>
    </source>
</evidence>
<feature type="repeat" description="TPR" evidence="8">
    <location>
        <begin position="291"/>
        <end position="324"/>
    </location>
</feature>
<feature type="repeat" description="TPR" evidence="8">
    <location>
        <begin position="87"/>
        <end position="120"/>
    </location>
</feature>
<reference evidence="10" key="1">
    <citation type="journal article" date="2020" name="mSystems">
        <title>Genome- and Community-Level Interaction Insights into Carbon Utilization and Element Cycling Functions of Hydrothermarchaeota in Hydrothermal Sediment.</title>
        <authorList>
            <person name="Zhou Z."/>
            <person name="Liu Y."/>
            <person name="Xu W."/>
            <person name="Pan J."/>
            <person name="Luo Z.H."/>
            <person name="Li M."/>
        </authorList>
    </citation>
    <scope>NUCLEOTIDE SEQUENCE [LARGE SCALE GENOMIC DNA]</scope>
    <source>
        <strain evidence="10">HyVt-458</strain>
    </source>
</reference>
<proteinExistence type="inferred from homology"/>
<dbReference type="EC" id="2.4.1.255" evidence="3"/>
<protein>
    <recommendedName>
        <fullName evidence="3">protein O-GlcNAc transferase</fullName>
        <ecNumber evidence="3">2.4.1.255</ecNumber>
    </recommendedName>
</protein>
<keyword evidence="6" id="KW-0677">Repeat</keyword>
<dbReference type="GO" id="GO:0097363">
    <property type="term" value="F:protein O-acetylglucosaminyltransferase activity"/>
    <property type="evidence" value="ECO:0007669"/>
    <property type="project" value="UniProtKB-EC"/>
</dbReference>
<dbReference type="PROSITE" id="PS50293">
    <property type="entry name" value="TPR_REGION"/>
    <property type="match status" value="1"/>
</dbReference>
<evidence type="ECO:0000256" key="7">
    <source>
        <dbReference type="ARBA" id="ARBA00022803"/>
    </source>
</evidence>
<dbReference type="InterPro" id="IPR029489">
    <property type="entry name" value="OGT/SEC/SPY_C"/>
</dbReference>
<dbReference type="SMART" id="SM00028">
    <property type="entry name" value="TPR"/>
    <property type="match status" value="9"/>
</dbReference>
<dbReference type="Proteomes" id="UP000886339">
    <property type="component" value="Unassembled WGS sequence"/>
</dbReference>
<dbReference type="Pfam" id="PF13432">
    <property type="entry name" value="TPR_16"/>
    <property type="match status" value="2"/>
</dbReference>
<sequence length="740" mass="83001">MQLATQESGCGSKMPRQGTEALFRQAMSLYQQGRLAAAEKSARSLAHRQPDHAGVQHLLGLIAAQQGDNTQAEKYLARATRLDNRYAEAFFNHGLLLKLLGRPEEALVAFERATRLLPSSAEPRVQLANLLRCLGRLEKALATCDQALRIDNQHEGALAERPIILWELGRKEDALLACKQALDLNPANATMQYNHGNMLRECGYGKKALSAYSKATQLRPDYTEAHYNRASLLKEMGMLEDALTSYRLAIESSPALAKAYIDLGNTLCDLGRFREALQAYEEASSVDPDNPIAIRNQGNLFMDTGQVDKAEACFRRALELKEDYIKARNNLVMLLAATTRGSPDTLLEEQRRWDNIHGAAGRTNRLPARAVAPLSGRRLRVGYVSPDMRTHAVAYFFEPLLEQHDRETCEIFCYSCHPPAQSDATTERLRKASEHWRQVHELDDESLAQRIYDDRIDILVDLAGYTMGNRLAAFTYRPAPVQVSYLGFFAATGLESMDYWLTDRILHPPGTTERTLETIYRLPRCWVCYRPPEQAPPVAPRPADGGHIMFGCFSNISKFSDQAIAVWSDILRSLPESRLLLMERLLASPEVRAMLLARFEQQGIGCDRLILRGSVPYIQYLATYAEIDIILDPFPRTGGTTTAEALWMGVPVITLAGQRYVERISTSKLHALGLDDLVASNHKEYTQKAIALARDHGHRQLLRKTLRQRMAASPLCDSKGLARSIEAAFTEMWSQWNDGD</sequence>
<dbReference type="SUPFAM" id="SSF48439">
    <property type="entry name" value="Protein prenylyltransferase"/>
    <property type="match status" value="1"/>
</dbReference>
<dbReference type="Pfam" id="PF13181">
    <property type="entry name" value="TPR_8"/>
    <property type="match status" value="1"/>
</dbReference>
<dbReference type="InterPro" id="IPR019734">
    <property type="entry name" value="TPR_rpt"/>
</dbReference>
<comment type="pathway">
    <text evidence="1">Protein modification; protein glycosylation.</text>
</comment>
<evidence type="ECO:0000256" key="5">
    <source>
        <dbReference type="ARBA" id="ARBA00022679"/>
    </source>
</evidence>
<keyword evidence="7 8" id="KW-0802">TPR repeat</keyword>
<name>A0A831RUK9_9GAMM</name>
<evidence type="ECO:0000256" key="8">
    <source>
        <dbReference type="PROSITE-ProRule" id="PRU00339"/>
    </source>
</evidence>
<evidence type="ECO:0000256" key="4">
    <source>
        <dbReference type="ARBA" id="ARBA00022676"/>
    </source>
</evidence>
<evidence type="ECO:0000256" key="6">
    <source>
        <dbReference type="ARBA" id="ARBA00022737"/>
    </source>
</evidence>
<feature type="domain" description="O-GlcNAc transferase C-terminal" evidence="9">
    <location>
        <begin position="547"/>
        <end position="722"/>
    </location>
</feature>
<gene>
    <name evidence="10" type="ORF">ENJ12_01040</name>
</gene>
<dbReference type="InterPro" id="IPR011990">
    <property type="entry name" value="TPR-like_helical_dom_sf"/>
</dbReference>
<comment type="caution">
    <text evidence="10">The sequence shown here is derived from an EMBL/GenBank/DDBJ whole genome shotgun (WGS) entry which is preliminary data.</text>
</comment>
<dbReference type="PANTHER" id="PTHR44835:SF1">
    <property type="entry name" value="PROTEIN O-GLCNAC TRANSFERASE"/>
    <property type="match status" value="1"/>
</dbReference>
<dbReference type="SUPFAM" id="SSF53756">
    <property type="entry name" value="UDP-Glycosyltransferase/glycogen phosphorylase"/>
    <property type="match status" value="1"/>
</dbReference>
<keyword evidence="5" id="KW-0808">Transferase</keyword>
<feature type="repeat" description="TPR" evidence="8">
    <location>
        <begin position="257"/>
        <end position="290"/>
    </location>
</feature>
<dbReference type="AlphaFoldDB" id="A0A831RUK9"/>
<dbReference type="Pfam" id="PF13844">
    <property type="entry name" value="Glyco_transf_41"/>
    <property type="match status" value="2"/>
</dbReference>
<keyword evidence="4" id="KW-0328">Glycosyltransferase</keyword>
<evidence type="ECO:0000259" key="9">
    <source>
        <dbReference type="Pfam" id="PF13844"/>
    </source>
</evidence>
<feature type="repeat" description="TPR" evidence="8">
    <location>
        <begin position="189"/>
        <end position="222"/>
    </location>
</feature>
<dbReference type="Gene3D" id="3.40.50.2000">
    <property type="entry name" value="Glycogen Phosphorylase B"/>
    <property type="match status" value="1"/>
</dbReference>
<dbReference type="EMBL" id="DRLF01000039">
    <property type="protein sequence ID" value="HEC05412.1"/>
    <property type="molecule type" value="Genomic_DNA"/>
</dbReference>
<comment type="similarity">
    <text evidence="2">Belongs to the glycosyltransferase 41 family. O-GlcNAc transferase subfamily.</text>
</comment>
<dbReference type="Pfam" id="PF13414">
    <property type="entry name" value="TPR_11"/>
    <property type="match status" value="1"/>
</dbReference>
<dbReference type="InterPro" id="IPR051939">
    <property type="entry name" value="Glycosyltr_41/O-GlcNAc_trsf"/>
</dbReference>
<feature type="domain" description="O-GlcNAc transferase C-terminal" evidence="9">
    <location>
        <begin position="374"/>
        <end position="518"/>
    </location>
</feature>
<dbReference type="PROSITE" id="PS50005">
    <property type="entry name" value="TPR"/>
    <property type="match status" value="4"/>
</dbReference>
<dbReference type="SUPFAM" id="SSF48452">
    <property type="entry name" value="TPR-like"/>
    <property type="match status" value="1"/>
</dbReference>
<dbReference type="UniPathway" id="UPA00378"/>
<dbReference type="Gene3D" id="3.40.50.11380">
    <property type="match status" value="1"/>
</dbReference>
<evidence type="ECO:0000313" key="10">
    <source>
        <dbReference type="EMBL" id="HEC05412.1"/>
    </source>
</evidence>
<accession>A0A831RUK9</accession>
<evidence type="ECO:0000256" key="3">
    <source>
        <dbReference type="ARBA" id="ARBA00011970"/>
    </source>
</evidence>